<feature type="signal peptide" evidence="1">
    <location>
        <begin position="1"/>
        <end position="19"/>
    </location>
</feature>
<keyword evidence="1" id="KW-0732">Signal</keyword>
<organism evidence="2 3">
    <name type="scientific">Flavobacterium columnare</name>
    <dbReference type="NCBI Taxonomy" id="996"/>
    <lineage>
        <taxon>Bacteria</taxon>
        <taxon>Pseudomonadati</taxon>
        <taxon>Bacteroidota</taxon>
        <taxon>Flavobacteriia</taxon>
        <taxon>Flavobacteriales</taxon>
        <taxon>Flavobacteriaceae</taxon>
        <taxon>Flavobacterium</taxon>
    </lineage>
</organism>
<evidence type="ECO:0000313" key="2">
    <source>
        <dbReference type="EMBL" id="AMO18966.1"/>
    </source>
</evidence>
<sequence length="234" mass="24647">MKKFLLTAAAVFAFGFASAQESFKPVKGTLTTEVGVTGGILDTKFDAIGGAAKFRYFIKDDLAVRAGLGLGSNKREENSIRNQNTPLEFTITEVARTTNRVITLGAEKHFAGTDRLSTYVGADIVFGFTGAEYKMTQSNNNNSTTIVGAVNALGVNGTGSSTFGVRATVGADYYFTKKLYLGVEVGLGYNSGTQDAVETTTVAGNTTTVTKTGEGKVSNTYTNAIGGLKLGFQF</sequence>
<dbReference type="SUPFAM" id="SSF56925">
    <property type="entry name" value="OMPA-like"/>
    <property type="match status" value="1"/>
</dbReference>
<protein>
    <recommendedName>
        <fullName evidence="4">Outer membrane protein beta-barrel domain-containing protein</fullName>
    </recommendedName>
</protein>
<dbReference type="Gene3D" id="2.40.160.20">
    <property type="match status" value="1"/>
</dbReference>
<feature type="chain" id="PRO_5042575965" description="Outer membrane protein beta-barrel domain-containing protein" evidence="1">
    <location>
        <begin position="20"/>
        <end position="234"/>
    </location>
</feature>
<dbReference type="GeneID" id="60757615"/>
<name>A0AAI8GA24_9FLAO</name>
<dbReference type="Proteomes" id="UP000304840">
    <property type="component" value="Chromosome"/>
</dbReference>
<dbReference type="InterPro" id="IPR011250">
    <property type="entry name" value="OMP/PagP_B-barrel"/>
</dbReference>
<proteinExistence type="predicted"/>
<evidence type="ECO:0000313" key="3">
    <source>
        <dbReference type="Proteomes" id="UP000304840"/>
    </source>
</evidence>
<gene>
    <name evidence="2" type="ORF">UN65_00060</name>
</gene>
<reference evidence="2 3" key="2">
    <citation type="submission" date="2019-05" db="EMBL/GenBank/DDBJ databases">
        <authorList>
            <person name="Ravantti J.J."/>
        </authorList>
    </citation>
    <scope>NUCLEOTIDE SEQUENCE [LARGE SCALE GENOMIC DNA]</scope>
    <source>
        <strain evidence="2 3">B185</strain>
    </source>
</reference>
<dbReference type="EMBL" id="CP010992">
    <property type="protein sequence ID" value="AMO18966.1"/>
    <property type="molecule type" value="Genomic_DNA"/>
</dbReference>
<evidence type="ECO:0000256" key="1">
    <source>
        <dbReference type="SAM" id="SignalP"/>
    </source>
</evidence>
<dbReference type="AlphaFoldDB" id="A0AAI8GA24"/>
<accession>A0AAI8GA24</accession>
<dbReference type="RefSeq" id="WP_097609609.1">
    <property type="nucleotide sequence ID" value="NZ_CP010992.1"/>
</dbReference>
<reference evidence="3" key="1">
    <citation type="submission" date="2016-03" db="EMBL/GenBank/DDBJ databases">
        <title>Flavobacterium columnare strain B185, complete genome.</title>
        <authorList>
            <person name="Sundberg L.-R."/>
            <person name="Papponen P."/>
            <person name="Laanto E."/>
        </authorList>
    </citation>
    <scope>NUCLEOTIDE SEQUENCE [LARGE SCALE GENOMIC DNA]</scope>
    <source>
        <strain evidence="3">B185</strain>
    </source>
</reference>
<evidence type="ECO:0008006" key="4">
    <source>
        <dbReference type="Google" id="ProtNLM"/>
    </source>
</evidence>